<comment type="subunit">
    <text evidence="9">Component of the heterotrimeric canonical replication protein A complex (RPA).</text>
</comment>
<protein>
    <recommendedName>
        <fullName evidence="9">Replication protein A subunit</fullName>
    </recommendedName>
</protein>
<keyword evidence="8 9" id="KW-0539">Nucleus</keyword>
<keyword evidence="4 9" id="KW-0479">Metal-binding</keyword>
<evidence type="ECO:0000256" key="5">
    <source>
        <dbReference type="ARBA" id="ARBA00022771"/>
    </source>
</evidence>
<keyword evidence="6 9" id="KW-0862">Zinc</keyword>
<dbReference type="GO" id="GO:0006260">
    <property type="term" value="P:DNA replication"/>
    <property type="evidence" value="ECO:0007669"/>
    <property type="project" value="UniProtKB-KW"/>
</dbReference>
<dbReference type="InterPro" id="IPR013955">
    <property type="entry name" value="Rep_factor-A_C"/>
</dbReference>
<evidence type="ECO:0000256" key="2">
    <source>
        <dbReference type="ARBA" id="ARBA00005690"/>
    </source>
</evidence>
<dbReference type="OrthoDB" id="1751331at2759"/>
<dbReference type="InterPro" id="IPR004591">
    <property type="entry name" value="Rfa1"/>
</dbReference>
<dbReference type="InterPro" id="IPR031657">
    <property type="entry name" value="REPA_OB_2"/>
</dbReference>
<dbReference type="PANTHER" id="PTHR47165">
    <property type="entry name" value="OS03G0429900 PROTEIN"/>
    <property type="match status" value="1"/>
</dbReference>
<evidence type="ECO:0000259" key="11">
    <source>
        <dbReference type="Pfam" id="PF04057"/>
    </source>
</evidence>
<name>A0A9N9BHQ6_9GLOM</name>
<accession>A0A9N9BHQ6</accession>
<evidence type="ECO:0000256" key="1">
    <source>
        <dbReference type="ARBA" id="ARBA00004123"/>
    </source>
</evidence>
<dbReference type="InterPro" id="IPR047192">
    <property type="entry name" value="Euk_RPA1_DBD_C"/>
</dbReference>
<dbReference type="InterPro" id="IPR007199">
    <property type="entry name" value="Rep_factor-A_N"/>
</dbReference>
<proteinExistence type="inferred from homology"/>
<reference evidence="14" key="1">
    <citation type="submission" date="2021-06" db="EMBL/GenBank/DDBJ databases">
        <authorList>
            <person name="Kallberg Y."/>
            <person name="Tangrot J."/>
            <person name="Rosling A."/>
        </authorList>
    </citation>
    <scope>NUCLEOTIDE SEQUENCE</scope>
    <source>
        <strain evidence="14">MA453B</strain>
    </source>
</reference>
<keyword evidence="3 9" id="KW-0235">DNA replication</keyword>
<dbReference type="EMBL" id="CAJVPY010002672">
    <property type="protein sequence ID" value="CAG8568395.1"/>
    <property type="molecule type" value="Genomic_DNA"/>
</dbReference>
<dbReference type="Pfam" id="PF16900">
    <property type="entry name" value="REPA_OB_2"/>
    <property type="match status" value="1"/>
</dbReference>
<dbReference type="SUPFAM" id="SSF50249">
    <property type="entry name" value="Nucleic acid-binding proteins"/>
    <property type="match status" value="3"/>
</dbReference>
<sequence>MSNLISVGVIRAIFNPKSSKKPEKPVLQVARVTQSEYSSLRPQRLKVAFNDGTELAQGIIPVKLVEKVSHDIKPGQLLRLTYYNSLIKQNFETQETLKIIIVINYEMADSRLYTIFENLSPQVRNIRRTTPYTRSLQQSSEFVPSYTIDEGFSPINLLSPYDNTWKIEALVATKSSIKYWQKFDGTGKLFNVVLSDSSGEIRATAFGQQVDEFYDKLQVGKLYEISKAKINPANKKYSSLKADYELVIARETIIREVLDKDSSNFMVFNFVKISDLIEYEKDDIIDVVGFVISVSDIQEITTKSRRNVNKRGIIIIDQSKYQVSLALWGQQAENYDNSLLHQVIACKNVRVGDFQGRNISLVTDSTLIIDPNIKEAKELRDWYNLHGSNSAFTSLNVSKFMMQYSDDIKTLEQTKYERLGQNDNVDFFVIMATVLFIKKGTFTYPACPTCKKKVIENNNEWQCGKCSKSYHEPEHRYLLTVSIADFTGRAILTFFNETAAGIMGTEANELIRLEEENEVSYDACFSRASCRPYMIKCRAKSDTFEERSIVRYNALSVAPVNFVVRVKKLYQMISEMEEDIISS</sequence>
<evidence type="ECO:0000256" key="3">
    <source>
        <dbReference type="ARBA" id="ARBA00022705"/>
    </source>
</evidence>
<dbReference type="CDD" id="cd04474">
    <property type="entry name" value="RPA1_DBD_A"/>
    <property type="match status" value="1"/>
</dbReference>
<keyword evidence="5 9" id="KW-0863">Zinc-finger</keyword>
<comment type="caution">
    <text evidence="14">The sequence shown here is derived from an EMBL/GenBank/DDBJ whole genome shotgun (WGS) entry which is preliminary data.</text>
</comment>
<dbReference type="Proteomes" id="UP000789405">
    <property type="component" value="Unassembled WGS sequence"/>
</dbReference>
<feature type="domain" description="Replication factor-A protein 1 N-terminal" evidence="11">
    <location>
        <begin position="6"/>
        <end position="107"/>
    </location>
</feature>
<evidence type="ECO:0000256" key="9">
    <source>
        <dbReference type="RuleBase" id="RU364130"/>
    </source>
</evidence>
<dbReference type="Pfam" id="PF01336">
    <property type="entry name" value="tRNA_anti-codon"/>
    <property type="match status" value="1"/>
</dbReference>
<dbReference type="GO" id="GO:0008270">
    <property type="term" value="F:zinc ion binding"/>
    <property type="evidence" value="ECO:0007669"/>
    <property type="project" value="UniProtKB-KW"/>
</dbReference>
<evidence type="ECO:0000256" key="4">
    <source>
        <dbReference type="ARBA" id="ARBA00022723"/>
    </source>
</evidence>
<dbReference type="GO" id="GO:0003677">
    <property type="term" value="F:DNA binding"/>
    <property type="evidence" value="ECO:0007669"/>
    <property type="project" value="UniProtKB-KW"/>
</dbReference>
<dbReference type="GO" id="GO:0006310">
    <property type="term" value="P:DNA recombination"/>
    <property type="evidence" value="ECO:0007669"/>
    <property type="project" value="InterPro"/>
</dbReference>
<evidence type="ECO:0000313" key="14">
    <source>
        <dbReference type="EMBL" id="CAG8568395.1"/>
    </source>
</evidence>
<dbReference type="CDD" id="cd04475">
    <property type="entry name" value="RPA1_DBD_B"/>
    <property type="match status" value="1"/>
</dbReference>
<evidence type="ECO:0000259" key="10">
    <source>
        <dbReference type="Pfam" id="PF01336"/>
    </source>
</evidence>
<dbReference type="GO" id="GO:0006281">
    <property type="term" value="P:DNA repair"/>
    <property type="evidence" value="ECO:0007669"/>
    <property type="project" value="InterPro"/>
</dbReference>
<keyword evidence="7 9" id="KW-0238">DNA-binding</keyword>
<feature type="domain" description="OB" evidence="10">
    <location>
        <begin position="167"/>
        <end position="250"/>
    </location>
</feature>
<dbReference type="GO" id="GO:0005634">
    <property type="term" value="C:nucleus"/>
    <property type="evidence" value="ECO:0007669"/>
    <property type="project" value="UniProtKB-SubCell"/>
</dbReference>
<comment type="function">
    <text evidence="9">As part of the replication protein A (RPA/RP-A), a single-stranded DNA-binding heterotrimeric complex, may play an essential role in DNA replication, recombination and repair. Binds and stabilizes single-stranded DNA intermediates, preventing complementary DNA reannealing and recruiting different proteins involved in DNA metabolism.</text>
</comment>
<gene>
    <name evidence="14" type="ORF">DERYTH_LOCUS6082</name>
</gene>
<evidence type="ECO:0000256" key="7">
    <source>
        <dbReference type="ARBA" id="ARBA00023125"/>
    </source>
</evidence>
<feature type="domain" description="Replication factor A C-terminal" evidence="12">
    <location>
        <begin position="427"/>
        <end position="568"/>
    </location>
</feature>
<feature type="domain" description="Replication protein A OB" evidence="13">
    <location>
        <begin position="273"/>
        <end position="370"/>
    </location>
</feature>
<dbReference type="Gene3D" id="2.40.50.140">
    <property type="entry name" value="Nucleic acid-binding proteins"/>
    <property type="match status" value="3"/>
</dbReference>
<evidence type="ECO:0000259" key="13">
    <source>
        <dbReference type="Pfam" id="PF16900"/>
    </source>
</evidence>
<keyword evidence="15" id="KW-1185">Reference proteome</keyword>
<dbReference type="FunFam" id="2.40.50.140:FF:000041">
    <property type="entry name" value="Replication protein A subunit"/>
    <property type="match status" value="1"/>
</dbReference>
<dbReference type="Pfam" id="PF08646">
    <property type="entry name" value="Rep_fac-A_C"/>
    <property type="match status" value="1"/>
</dbReference>
<dbReference type="CDD" id="cd04476">
    <property type="entry name" value="RPA1_DBD_C"/>
    <property type="match status" value="1"/>
</dbReference>
<dbReference type="InterPro" id="IPR012340">
    <property type="entry name" value="NA-bd_OB-fold"/>
</dbReference>
<evidence type="ECO:0000256" key="6">
    <source>
        <dbReference type="ARBA" id="ARBA00022833"/>
    </source>
</evidence>
<dbReference type="NCBIfam" id="TIGR00617">
    <property type="entry name" value="rpa1"/>
    <property type="match status" value="1"/>
</dbReference>
<evidence type="ECO:0000259" key="12">
    <source>
        <dbReference type="Pfam" id="PF08646"/>
    </source>
</evidence>
<evidence type="ECO:0000256" key="8">
    <source>
        <dbReference type="ARBA" id="ARBA00023242"/>
    </source>
</evidence>
<dbReference type="AlphaFoldDB" id="A0A9N9BHQ6"/>
<organism evidence="14 15">
    <name type="scientific">Dentiscutata erythropus</name>
    <dbReference type="NCBI Taxonomy" id="1348616"/>
    <lineage>
        <taxon>Eukaryota</taxon>
        <taxon>Fungi</taxon>
        <taxon>Fungi incertae sedis</taxon>
        <taxon>Mucoromycota</taxon>
        <taxon>Glomeromycotina</taxon>
        <taxon>Glomeromycetes</taxon>
        <taxon>Diversisporales</taxon>
        <taxon>Gigasporaceae</taxon>
        <taxon>Dentiscutata</taxon>
    </lineage>
</organism>
<evidence type="ECO:0000313" key="15">
    <source>
        <dbReference type="Proteomes" id="UP000789405"/>
    </source>
</evidence>
<dbReference type="InterPro" id="IPR004365">
    <property type="entry name" value="NA-bd_OB_tRNA"/>
</dbReference>
<dbReference type="PANTHER" id="PTHR47165:SF4">
    <property type="entry name" value="OS03G0429900 PROTEIN"/>
    <property type="match status" value="1"/>
</dbReference>
<dbReference type="FunFam" id="2.40.50.140:FF:000090">
    <property type="entry name" value="Replication protein A subunit"/>
    <property type="match status" value="1"/>
</dbReference>
<comment type="similarity">
    <text evidence="2 9">Belongs to the replication factor A protein 1 family.</text>
</comment>
<dbReference type="Pfam" id="PF04057">
    <property type="entry name" value="Rep-A_N"/>
    <property type="match status" value="1"/>
</dbReference>
<comment type="subcellular location">
    <subcellularLocation>
        <location evidence="1 9">Nucleus</location>
    </subcellularLocation>
</comment>